<dbReference type="AlphaFoldDB" id="A0A3B4CKN7"/>
<gene>
    <name evidence="2" type="primary">FAM177A1</name>
</gene>
<evidence type="ECO:0008006" key="4">
    <source>
        <dbReference type="Google" id="ProtNLM"/>
    </source>
</evidence>
<evidence type="ECO:0000313" key="2">
    <source>
        <dbReference type="Ensembl" id="ENSPNAP00000011411.1"/>
    </source>
</evidence>
<reference evidence="2" key="3">
    <citation type="submission" date="2025-09" db="UniProtKB">
        <authorList>
            <consortium name="Ensembl"/>
        </authorList>
    </citation>
    <scope>IDENTIFICATION</scope>
</reference>
<dbReference type="Proteomes" id="UP001501920">
    <property type="component" value="Chromosome 10"/>
</dbReference>
<dbReference type="PANTHER" id="PTHR31206">
    <property type="entry name" value="LP10445P"/>
    <property type="match status" value="1"/>
</dbReference>
<proteinExistence type="predicted"/>
<evidence type="ECO:0000256" key="1">
    <source>
        <dbReference type="SAM" id="MobiDB-lite"/>
    </source>
</evidence>
<dbReference type="PANTHER" id="PTHR31206:SF5">
    <property type="entry name" value="PROTEIN FAM177A1"/>
    <property type="match status" value="1"/>
</dbReference>
<dbReference type="STRING" id="42514.ENSPNAP00000011411"/>
<dbReference type="Ensembl" id="ENSPNAT00000036111.2">
    <property type="protein sequence ID" value="ENSPNAP00000011411.1"/>
    <property type="gene ID" value="ENSPNAG00000017069.2"/>
</dbReference>
<dbReference type="CTD" id="283635"/>
<organism evidence="2 3">
    <name type="scientific">Pygocentrus nattereri</name>
    <name type="common">Red-bellied piranha</name>
    <dbReference type="NCBI Taxonomy" id="42514"/>
    <lineage>
        <taxon>Eukaryota</taxon>
        <taxon>Metazoa</taxon>
        <taxon>Chordata</taxon>
        <taxon>Craniata</taxon>
        <taxon>Vertebrata</taxon>
        <taxon>Euteleostomi</taxon>
        <taxon>Actinopterygii</taxon>
        <taxon>Neopterygii</taxon>
        <taxon>Teleostei</taxon>
        <taxon>Ostariophysi</taxon>
        <taxon>Characiformes</taxon>
        <taxon>Characoidei</taxon>
        <taxon>Pygocentrus</taxon>
    </lineage>
</organism>
<keyword evidence="3" id="KW-1185">Reference proteome</keyword>
<dbReference type="InterPro" id="IPR028260">
    <property type="entry name" value="FAM177"/>
</dbReference>
<feature type="compositionally biased region" description="Basic and acidic residues" evidence="1">
    <location>
        <begin position="148"/>
        <end position="160"/>
    </location>
</feature>
<reference evidence="2" key="2">
    <citation type="submission" date="2025-08" db="UniProtKB">
        <authorList>
            <consortium name="Ensembl"/>
        </authorList>
    </citation>
    <scope>IDENTIFICATION</scope>
</reference>
<feature type="region of interest" description="Disordered" evidence="1">
    <location>
        <begin position="142"/>
        <end position="206"/>
    </location>
</feature>
<feature type="compositionally biased region" description="Acidic residues" evidence="1">
    <location>
        <begin position="57"/>
        <end position="72"/>
    </location>
</feature>
<dbReference type="OMA" id="NFESVEM"/>
<name>A0A3B4CKN7_PYGNA</name>
<dbReference type="Pfam" id="PF14774">
    <property type="entry name" value="FAM177"/>
    <property type="match status" value="1"/>
</dbReference>
<reference evidence="2 3" key="1">
    <citation type="submission" date="2020-10" db="EMBL/GenBank/DDBJ databases">
        <title>Pygocentrus nattereri (red-bellied piranha) genome, fPygNat1, primary haplotype.</title>
        <authorList>
            <person name="Myers G."/>
            <person name="Meyer A."/>
            <person name="Karagic N."/>
            <person name="Pippel M."/>
            <person name="Winkler S."/>
            <person name="Tracey A."/>
            <person name="Wood J."/>
            <person name="Formenti G."/>
            <person name="Howe K."/>
            <person name="Fedrigo O."/>
            <person name="Jarvis E.D."/>
        </authorList>
    </citation>
    <scope>NUCLEOTIDE SEQUENCE [LARGE SCALE GENOMIC DNA]</scope>
</reference>
<accession>A0A3B4CKN7</accession>
<dbReference type="OrthoDB" id="45963at2759"/>
<dbReference type="RefSeq" id="XP_017537344.1">
    <property type="nucleotide sequence ID" value="XM_017681855.2"/>
</dbReference>
<dbReference type="GeneID" id="108410661"/>
<sequence length="206" mass="23242">MADLSLGLTGITVALGPSMDPEKSSNAVKDFENVELGDVGKKQKVPRRTIYFASGETMEEYSTDEEDEDEEEAKEKTSAMATVDPSKLTWGPYFWFHMWRVATSTISVCDYLGEKMASLLGITSPKYQYAIDEYYRMKKEEEEEEEENRLSEEAQRRFDEQNEAVSQQPTADQPEGPASFVNVTFDLEQESHTTPDASKVPPPIPS</sequence>
<protein>
    <recommendedName>
        <fullName evidence="4">Family with sequence similarity 177 member A1</fullName>
    </recommendedName>
</protein>
<evidence type="ECO:0000313" key="3">
    <source>
        <dbReference type="Proteomes" id="UP001501920"/>
    </source>
</evidence>
<feature type="region of interest" description="Disordered" evidence="1">
    <location>
        <begin position="56"/>
        <end position="80"/>
    </location>
</feature>
<dbReference type="GeneTree" id="ENSGT00390000016736"/>